<feature type="compositionally biased region" description="Polar residues" evidence="1">
    <location>
        <begin position="263"/>
        <end position="272"/>
    </location>
</feature>
<evidence type="ECO:0000256" key="1">
    <source>
        <dbReference type="SAM" id="MobiDB-lite"/>
    </source>
</evidence>
<dbReference type="GO" id="GO:0030514">
    <property type="term" value="P:negative regulation of BMP signaling pathway"/>
    <property type="evidence" value="ECO:0007669"/>
    <property type="project" value="TreeGrafter"/>
</dbReference>
<feature type="chain" id="PRO_5043788324" description="VWC2L C-terminal domain-containing protein" evidence="2">
    <location>
        <begin position="33"/>
        <end position="293"/>
    </location>
</feature>
<dbReference type="AlphaFoldDB" id="A0AAW0Q4K7"/>
<dbReference type="EMBL" id="JBBPFD010000002">
    <property type="protein sequence ID" value="KAK7939059.1"/>
    <property type="molecule type" value="Genomic_DNA"/>
</dbReference>
<accession>A0AAW0Q4K7</accession>
<evidence type="ECO:0000313" key="5">
    <source>
        <dbReference type="Proteomes" id="UP001460270"/>
    </source>
</evidence>
<dbReference type="PANTHER" id="PTHR46252:SF5">
    <property type="entry name" value="BRORIN-LIKE"/>
    <property type="match status" value="1"/>
</dbReference>
<gene>
    <name evidence="4" type="ORF">WMY93_002385</name>
</gene>
<dbReference type="InterPro" id="IPR042979">
    <property type="entry name" value="VWC2/VWC2L"/>
</dbReference>
<dbReference type="Proteomes" id="UP001460270">
    <property type="component" value="Unassembled WGS sequence"/>
</dbReference>
<feature type="domain" description="VWC2L C-terminal" evidence="3">
    <location>
        <begin position="220"/>
        <end position="262"/>
    </location>
</feature>
<sequence>MSRQVMISPLPLRSVFGFLTLCALTPPPVCLSAEPHARSDVVSKLELQQCPVWCAPCSGDSLRSRRCCCCWPCVRACSRRSRPPKKITTLGTTREVVPGRARFRVRHRRGVLPEPVRVSLHVHGGRSGVRASPVSARPSPVHARPLQGMLSRVRGDGARVRVRGQDYRLLEEFWVSRCERCRCGANRNVYCTVSDCPAPHCVNPTYEPHHCCPICKTGPNCFAGNRIIPAGERVSVDDRTVCYCTYREGTWHTHPYATCEENPGSSTSQTPEPSRDQNYDQGRGYGPRLELIP</sequence>
<dbReference type="InterPro" id="IPR057856">
    <property type="entry name" value="VWC2L_C"/>
</dbReference>
<evidence type="ECO:0000259" key="3">
    <source>
        <dbReference type="Pfam" id="PF23331"/>
    </source>
</evidence>
<dbReference type="SUPFAM" id="SSF57603">
    <property type="entry name" value="FnI-like domain"/>
    <property type="match status" value="1"/>
</dbReference>
<dbReference type="GO" id="GO:0005615">
    <property type="term" value="C:extracellular space"/>
    <property type="evidence" value="ECO:0007669"/>
    <property type="project" value="TreeGrafter"/>
</dbReference>
<feature type="signal peptide" evidence="2">
    <location>
        <begin position="1"/>
        <end position="32"/>
    </location>
</feature>
<evidence type="ECO:0000256" key="2">
    <source>
        <dbReference type="SAM" id="SignalP"/>
    </source>
</evidence>
<dbReference type="GO" id="GO:0045202">
    <property type="term" value="C:synapse"/>
    <property type="evidence" value="ECO:0007669"/>
    <property type="project" value="UniProtKB-SubCell"/>
</dbReference>
<evidence type="ECO:0000313" key="4">
    <source>
        <dbReference type="EMBL" id="KAK7939059.1"/>
    </source>
</evidence>
<feature type="region of interest" description="Disordered" evidence="1">
    <location>
        <begin position="260"/>
        <end position="293"/>
    </location>
</feature>
<comment type="caution">
    <text evidence="4">The sequence shown here is derived from an EMBL/GenBank/DDBJ whole genome shotgun (WGS) entry which is preliminary data.</text>
</comment>
<dbReference type="Pfam" id="PF23331">
    <property type="entry name" value="VWC2L_C"/>
    <property type="match status" value="1"/>
</dbReference>
<dbReference type="Pfam" id="PF23334">
    <property type="entry name" value="VWC2L_2nd"/>
    <property type="match status" value="1"/>
</dbReference>
<protein>
    <recommendedName>
        <fullName evidence="3">VWC2L C-terminal domain-containing protein</fullName>
    </recommendedName>
</protein>
<organism evidence="4 5">
    <name type="scientific">Mugilogobius chulae</name>
    <name type="common">yellowstripe goby</name>
    <dbReference type="NCBI Taxonomy" id="88201"/>
    <lineage>
        <taxon>Eukaryota</taxon>
        <taxon>Metazoa</taxon>
        <taxon>Chordata</taxon>
        <taxon>Craniata</taxon>
        <taxon>Vertebrata</taxon>
        <taxon>Euteleostomi</taxon>
        <taxon>Actinopterygii</taxon>
        <taxon>Neopterygii</taxon>
        <taxon>Teleostei</taxon>
        <taxon>Neoteleostei</taxon>
        <taxon>Acanthomorphata</taxon>
        <taxon>Gobiaria</taxon>
        <taxon>Gobiiformes</taxon>
        <taxon>Gobioidei</taxon>
        <taxon>Gobiidae</taxon>
        <taxon>Gobionellinae</taxon>
        <taxon>Mugilogobius</taxon>
    </lineage>
</organism>
<reference evidence="5" key="1">
    <citation type="submission" date="2024-04" db="EMBL/GenBank/DDBJ databases">
        <title>Salinicola lusitanus LLJ914,a marine bacterium isolated from the Okinawa Trough.</title>
        <authorList>
            <person name="Li J."/>
        </authorList>
    </citation>
    <scope>NUCLEOTIDE SEQUENCE [LARGE SCALE GENOMIC DNA]</scope>
</reference>
<keyword evidence="5" id="KW-1185">Reference proteome</keyword>
<dbReference type="GO" id="GO:0032281">
    <property type="term" value="C:AMPA glutamate receptor complex"/>
    <property type="evidence" value="ECO:0007669"/>
    <property type="project" value="TreeGrafter"/>
</dbReference>
<dbReference type="PANTHER" id="PTHR46252">
    <property type="entry name" value="BRORIN FAMILY MEMBER"/>
    <property type="match status" value="1"/>
</dbReference>
<keyword evidence="2" id="KW-0732">Signal</keyword>
<proteinExistence type="predicted"/>
<name>A0AAW0Q4K7_9GOBI</name>